<feature type="region of interest" description="Disordered" evidence="1">
    <location>
        <begin position="24"/>
        <end position="58"/>
    </location>
</feature>
<organism evidence="2 3">
    <name type="scientific">Trametes cubensis</name>
    <dbReference type="NCBI Taxonomy" id="1111947"/>
    <lineage>
        <taxon>Eukaryota</taxon>
        <taxon>Fungi</taxon>
        <taxon>Dikarya</taxon>
        <taxon>Basidiomycota</taxon>
        <taxon>Agaricomycotina</taxon>
        <taxon>Agaricomycetes</taxon>
        <taxon>Polyporales</taxon>
        <taxon>Polyporaceae</taxon>
        <taxon>Trametes</taxon>
    </lineage>
</organism>
<evidence type="ECO:0000256" key="1">
    <source>
        <dbReference type="SAM" id="MobiDB-lite"/>
    </source>
</evidence>
<gene>
    <name evidence="2" type="ORF">ONZ51_g11683</name>
</gene>
<evidence type="ECO:0000313" key="2">
    <source>
        <dbReference type="EMBL" id="KAJ8457188.1"/>
    </source>
</evidence>
<dbReference type="AlphaFoldDB" id="A0AAD7X7M2"/>
<sequence>MPKVSTWSVTDGAPLRTLAGLVNFDDKMRETDPESDDGPATTGRFSCQRRRLSDTEERKKGLTINRDWASGRVDALLQDTTDARPPVDDLERGVHRQLLVELLDLRGARRGRRPVGRRMLGSTMSDVDWAAVSAS</sequence>
<accession>A0AAD7X7M2</accession>
<keyword evidence="3" id="KW-1185">Reference proteome</keyword>
<dbReference type="EMBL" id="JAPEVG010000588">
    <property type="protein sequence ID" value="KAJ8457188.1"/>
    <property type="molecule type" value="Genomic_DNA"/>
</dbReference>
<name>A0AAD7X7M2_9APHY</name>
<protein>
    <submittedName>
        <fullName evidence="2">Uncharacterized protein</fullName>
    </submittedName>
</protein>
<evidence type="ECO:0000313" key="3">
    <source>
        <dbReference type="Proteomes" id="UP001215151"/>
    </source>
</evidence>
<proteinExistence type="predicted"/>
<reference evidence="2" key="1">
    <citation type="submission" date="2022-11" db="EMBL/GenBank/DDBJ databases">
        <title>Genome Sequence of Cubamyces cubensis.</title>
        <authorList>
            <person name="Buettner E."/>
        </authorList>
    </citation>
    <scope>NUCLEOTIDE SEQUENCE</scope>
    <source>
        <strain evidence="2">MPL-01</strain>
    </source>
</reference>
<dbReference type="Proteomes" id="UP001215151">
    <property type="component" value="Unassembled WGS sequence"/>
</dbReference>
<comment type="caution">
    <text evidence="2">The sequence shown here is derived from an EMBL/GenBank/DDBJ whole genome shotgun (WGS) entry which is preliminary data.</text>
</comment>